<protein>
    <submittedName>
        <fullName evidence="5">Cytochrome P450 71A1</fullName>
        <ecNumber evidence="5">4.99.1.6</ecNumber>
    </submittedName>
</protein>
<dbReference type="InterPro" id="IPR001128">
    <property type="entry name" value="Cyt_P450"/>
</dbReference>
<dbReference type="GO" id="GO:0016829">
    <property type="term" value="F:lyase activity"/>
    <property type="evidence" value="ECO:0007669"/>
    <property type="project" value="UniProtKB-KW"/>
</dbReference>
<dbReference type="GO" id="GO:0005506">
    <property type="term" value="F:iron ion binding"/>
    <property type="evidence" value="ECO:0007669"/>
    <property type="project" value="InterPro"/>
</dbReference>
<feature type="transmembrane region" description="Helical" evidence="4">
    <location>
        <begin position="6"/>
        <end position="26"/>
    </location>
</feature>
<dbReference type="Gene3D" id="1.10.630.10">
    <property type="entry name" value="Cytochrome P450"/>
    <property type="match status" value="2"/>
</dbReference>
<reference evidence="5" key="1">
    <citation type="journal article" date="2012" name="Nat. Biotechnol.">
        <title>Draft genome sequence of pigeonpea (Cajanus cajan), an orphan legume crop of resource-poor farmers.</title>
        <authorList>
            <person name="Varshney R.K."/>
            <person name="Chen W."/>
            <person name="Li Y."/>
            <person name="Bharti A.K."/>
            <person name="Saxena R.K."/>
            <person name="Schlueter J.A."/>
            <person name="Donoghue M.T."/>
            <person name="Azam S."/>
            <person name="Fan G."/>
            <person name="Whaley A.M."/>
            <person name="Farmer A.D."/>
            <person name="Sheridan J."/>
            <person name="Iwata A."/>
            <person name="Tuteja R."/>
            <person name="Penmetsa R.V."/>
            <person name="Wu W."/>
            <person name="Upadhyaya H.D."/>
            <person name="Yang S.P."/>
            <person name="Shah T."/>
            <person name="Saxena K.B."/>
            <person name="Michael T."/>
            <person name="McCombie W.R."/>
            <person name="Yang B."/>
            <person name="Zhang G."/>
            <person name="Yang H."/>
            <person name="Wang J."/>
            <person name="Spillane C."/>
            <person name="Cook D.R."/>
            <person name="May G.D."/>
            <person name="Xu X."/>
            <person name="Jackson S.A."/>
        </authorList>
    </citation>
    <scope>NUCLEOTIDE SEQUENCE [LARGE SCALE GENOMIC DNA]</scope>
</reference>
<evidence type="ECO:0000313" key="6">
    <source>
        <dbReference type="Proteomes" id="UP000075243"/>
    </source>
</evidence>
<comment type="similarity">
    <text evidence="1">Belongs to the cytochrome P450 family.</text>
</comment>
<feature type="transmembrane region" description="Helical" evidence="4">
    <location>
        <begin position="352"/>
        <end position="371"/>
    </location>
</feature>
<evidence type="ECO:0000256" key="2">
    <source>
        <dbReference type="ARBA" id="ARBA00022723"/>
    </source>
</evidence>
<dbReference type="Proteomes" id="UP000075243">
    <property type="component" value="Unassembled WGS sequence"/>
</dbReference>
<dbReference type="EMBL" id="KQ484510">
    <property type="protein sequence ID" value="KYP34808.1"/>
    <property type="molecule type" value="Genomic_DNA"/>
</dbReference>
<sequence length="665" mass="75203">MKEAFSSTLYLSLSFFISVLLLFKLIRRTKSKTKLNLPPSPPKLPIIGNLHQFGELPHRSLRDLSLKYGDMMMMQMGRQTPTLVVSSADVVREIMKTHDIAFSDRVHTTAAKLCLYDCTGIGFGLYDENWREKKKVCVQHFLSTKVVESFRLIRGEEVAELVNKLREASSADARSVNLRELLLSTPMKILYKCVFGRNYSEHNYNKVVDSIRKVLVHLVAFTVRDQFPLLGWIDVLTGKIREYKTTFEELDAALDEAIAEQITAKTNSKEKDFVDILLQLQEDNTLNIEFTKNDIKGLITVTLPVPLLFSHSFFNLFHKQTNSLITQKNPLHFKLFQHFLETVMALASSDSASNLSVLCVSLSVALGFLVFKIRRRRSKSNAPPSPPKLPFIGNLHQLGTLPHRSLQALSRNYGPLMMLHMGHIPTLIVSSAHVASEILKNHDAFQFIRAEEVAEMIAAIREACASGSSCVHLSELLIALTNNTLSRCVFGQKYDSPDGSRSFGVIRRKLLSQFTAFCVGDFFPSLSWVDVLTGRIRKLKATLSSLDVFFDQVIAEHKTKMKKKGEDDGQPDKKDFVDKDGFKLRTATCIAAAILLLRPWASDTTSTTLEWAMMAELMKNPNTMEKVQEEVRRVVENKAEVDENDVKQMNYSKCVVKETLRLHPP</sequence>
<evidence type="ECO:0000256" key="4">
    <source>
        <dbReference type="SAM" id="Phobius"/>
    </source>
</evidence>
<feature type="transmembrane region" description="Helical" evidence="4">
    <location>
        <begin position="297"/>
        <end position="314"/>
    </location>
</feature>
<dbReference type="GO" id="GO:0020037">
    <property type="term" value="F:heme binding"/>
    <property type="evidence" value="ECO:0007669"/>
    <property type="project" value="InterPro"/>
</dbReference>
<keyword evidence="4" id="KW-0812">Transmembrane</keyword>
<keyword evidence="4" id="KW-1133">Transmembrane helix</keyword>
<keyword evidence="5" id="KW-0456">Lyase</keyword>
<dbReference type="InterPro" id="IPR036396">
    <property type="entry name" value="Cyt_P450_sf"/>
</dbReference>
<gene>
    <name evidence="5" type="ORF">KK1_044182</name>
</gene>
<dbReference type="GO" id="GO:0016705">
    <property type="term" value="F:oxidoreductase activity, acting on paired donors, with incorporation or reduction of molecular oxygen"/>
    <property type="evidence" value="ECO:0007669"/>
    <property type="project" value="InterPro"/>
</dbReference>
<evidence type="ECO:0000256" key="3">
    <source>
        <dbReference type="ARBA" id="ARBA00023004"/>
    </source>
</evidence>
<evidence type="ECO:0000256" key="1">
    <source>
        <dbReference type="ARBA" id="ARBA00010617"/>
    </source>
</evidence>
<evidence type="ECO:0000313" key="5">
    <source>
        <dbReference type="EMBL" id="KYP34808.1"/>
    </source>
</evidence>
<accession>A0A151QWS3</accession>
<dbReference type="PANTHER" id="PTHR47955:SF15">
    <property type="entry name" value="CYTOCHROME P450 71A2-LIKE"/>
    <property type="match status" value="1"/>
</dbReference>
<keyword evidence="4" id="KW-0472">Membrane</keyword>
<keyword evidence="6" id="KW-1185">Reference proteome</keyword>
<name>A0A151QWS3_CAJCA</name>
<dbReference type="EC" id="4.99.1.6" evidence="5"/>
<proteinExistence type="inferred from homology"/>
<dbReference type="SUPFAM" id="SSF48264">
    <property type="entry name" value="Cytochrome P450"/>
    <property type="match status" value="2"/>
</dbReference>
<keyword evidence="2" id="KW-0479">Metal-binding</keyword>
<dbReference type="GO" id="GO:0004497">
    <property type="term" value="F:monooxygenase activity"/>
    <property type="evidence" value="ECO:0007669"/>
    <property type="project" value="InterPro"/>
</dbReference>
<organism evidence="5 6">
    <name type="scientific">Cajanus cajan</name>
    <name type="common">Pigeon pea</name>
    <name type="synonym">Cajanus indicus</name>
    <dbReference type="NCBI Taxonomy" id="3821"/>
    <lineage>
        <taxon>Eukaryota</taxon>
        <taxon>Viridiplantae</taxon>
        <taxon>Streptophyta</taxon>
        <taxon>Embryophyta</taxon>
        <taxon>Tracheophyta</taxon>
        <taxon>Spermatophyta</taxon>
        <taxon>Magnoliopsida</taxon>
        <taxon>eudicotyledons</taxon>
        <taxon>Gunneridae</taxon>
        <taxon>Pentapetalae</taxon>
        <taxon>rosids</taxon>
        <taxon>fabids</taxon>
        <taxon>Fabales</taxon>
        <taxon>Fabaceae</taxon>
        <taxon>Papilionoideae</taxon>
        <taxon>50 kb inversion clade</taxon>
        <taxon>NPAAA clade</taxon>
        <taxon>indigoferoid/millettioid clade</taxon>
        <taxon>Phaseoleae</taxon>
        <taxon>Cajanus</taxon>
    </lineage>
</organism>
<dbReference type="Pfam" id="PF00067">
    <property type="entry name" value="p450"/>
    <property type="match status" value="3"/>
</dbReference>
<keyword evidence="3" id="KW-0408">Iron</keyword>
<dbReference type="AlphaFoldDB" id="A0A151QWS3"/>
<dbReference type="PANTHER" id="PTHR47955">
    <property type="entry name" value="CYTOCHROME P450 FAMILY 71 PROTEIN"/>
    <property type="match status" value="1"/>
</dbReference>